<evidence type="ECO:0000259" key="4">
    <source>
        <dbReference type="Pfam" id="PF00135"/>
    </source>
</evidence>
<keyword evidence="3" id="KW-0732">Signal</keyword>
<dbReference type="Pfam" id="PF00135">
    <property type="entry name" value="COesterase"/>
    <property type="match status" value="1"/>
</dbReference>
<evidence type="ECO:0000256" key="1">
    <source>
        <dbReference type="ARBA" id="ARBA00005964"/>
    </source>
</evidence>
<dbReference type="PANTHER" id="PTHR11559">
    <property type="entry name" value="CARBOXYLESTERASE"/>
    <property type="match status" value="1"/>
</dbReference>
<evidence type="ECO:0000313" key="5">
    <source>
        <dbReference type="EMBL" id="SLM51960.1"/>
    </source>
</evidence>
<feature type="signal peptide" evidence="3">
    <location>
        <begin position="1"/>
        <end position="24"/>
    </location>
</feature>
<dbReference type="InterPro" id="IPR029058">
    <property type="entry name" value="AB_hydrolase_fold"/>
</dbReference>
<accession>A0A1W1IG18</accession>
<evidence type="ECO:0000256" key="3">
    <source>
        <dbReference type="RuleBase" id="RU361235"/>
    </source>
</evidence>
<dbReference type="AlphaFoldDB" id="A0A1W1IG18"/>
<organism evidence="5 6">
    <name type="scientific">Trichococcus pasteurii</name>
    <dbReference type="NCBI Taxonomy" id="43064"/>
    <lineage>
        <taxon>Bacteria</taxon>
        <taxon>Bacillati</taxon>
        <taxon>Bacillota</taxon>
        <taxon>Bacilli</taxon>
        <taxon>Lactobacillales</taxon>
        <taxon>Carnobacteriaceae</taxon>
        <taxon>Trichococcus</taxon>
    </lineage>
</organism>
<reference evidence="6" key="1">
    <citation type="submission" date="2016-04" db="EMBL/GenBank/DDBJ databases">
        <authorList>
            <person name="Strepis N."/>
        </authorList>
    </citation>
    <scope>NUCLEOTIDE SEQUENCE [LARGE SCALE GENOMIC DNA]</scope>
</reference>
<feature type="domain" description="Carboxylesterase type B" evidence="4">
    <location>
        <begin position="47"/>
        <end position="537"/>
    </location>
</feature>
<dbReference type="SUPFAM" id="SSF53474">
    <property type="entry name" value="alpha/beta-Hydrolases"/>
    <property type="match status" value="1"/>
</dbReference>
<feature type="chain" id="PRO_5010604537" description="Carboxylic ester hydrolase" evidence="3">
    <location>
        <begin position="25"/>
        <end position="555"/>
    </location>
</feature>
<dbReference type="EMBL" id="FWEY01000004">
    <property type="protein sequence ID" value="SLM51960.1"/>
    <property type="molecule type" value="Genomic_DNA"/>
</dbReference>
<sequence>MKRKNAWMISLGAMAVLLLGGCSAEEGAATNGATTEKADSQAISMETVDLTAGKLIGYKEDNVYSFKGIPYATAERFKSPEPIENYDGGTHLALSYGQVAPQERTLSSTASPNPYEFMTPSNGTADMVGNENCQYLNVWSNSLEGNKPVIVFFHGGGLVSGASSELSYYTGEYFTETEDAVFVSVNHRLNALGFLDLSAYGEDYADSGIVGIQDCVEALRWVKNNISEFGGDPDNVTILGQSGGAEKVSTLASMSDTVDLFDKVVFMSGYYATTPKEAGVANARQLVDYLQLADSEVIPTLTDMSYEELLESATSAGCNWSTHYGDGTFADPLFDENGEMNEYAANRKWMIGTTYSEFFTNVEPLIYGQNQDAYLPDIDEAKAMEMLTERYGSDAERIADLYKEAYPEHPLAEVLFINSIPQGGFSRYGLINPENGWLKSFNDAGATVYNYAVSYQQPYFGGVTMYHTGDIPYWFNSLDEVPHMIKGDEENARQVSEAMSNALGAFLETGDPSTEDLEWAPYSNDEHNTMVFDTNSETKEDFDLALYESLTQASQ</sequence>
<dbReference type="Gene3D" id="3.40.50.1820">
    <property type="entry name" value="alpha/beta hydrolase"/>
    <property type="match status" value="1"/>
</dbReference>
<evidence type="ECO:0000313" key="6">
    <source>
        <dbReference type="Proteomes" id="UP000195985"/>
    </source>
</evidence>
<protein>
    <recommendedName>
        <fullName evidence="3">Carboxylic ester hydrolase</fullName>
        <ecNumber evidence="3">3.1.1.-</ecNumber>
    </recommendedName>
</protein>
<keyword evidence="2 3" id="KW-0378">Hydrolase</keyword>
<dbReference type="PROSITE" id="PS00122">
    <property type="entry name" value="CARBOXYLESTERASE_B_1"/>
    <property type="match status" value="1"/>
</dbReference>
<dbReference type="PROSITE" id="PS51257">
    <property type="entry name" value="PROKAR_LIPOPROTEIN"/>
    <property type="match status" value="1"/>
</dbReference>
<proteinExistence type="inferred from homology"/>
<dbReference type="STRING" id="43064.SAMN04488086_11843"/>
<comment type="similarity">
    <text evidence="1 3">Belongs to the type-B carboxylesterase/lipase family.</text>
</comment>
<dbReference type="GO" id="GO:0016787">
    <property type="term" value="F:hydrolase activity"/>
    <property type="evidence" value="ECO:0007669"/>
    <property type="project" value="UniProtKB-KW"/>
</dbReference>
<keyword evidence="6" id="KW-1185">Reference proteome</keyword>
<evidence type="ECO:0000256" key="2">
    <source>
        <dbReference type="ARBA" id="ARBA00022801"/>
    </source>
</evidence>
<name>A0A1W1IG18_9LACT</name>
<dbReference type="InterPro" id="IPR050309">
    <property type="entry name" value="Type-B_Carboxylest/Lipase"/>
</dbReference>
<dbReference type="EC" id="3.1.1.-" evidence="3"/>
<dbReference type="InterPro" id="IPR002018">
    <property type="entry name" value="CarbesteraseB"/>
</dbReference>
<dbReference type="Proteomes" id="UP000195985">
    <property type="component" value="Unassembled WGS sequence"/>
</dbReference>
<dbReference type="OrthoDB" id="9815425at2"/>
<dbReference type="InterPro" id="IPR019826">
    <property type="entry name" value="Carboxylesterase_B_AS"/>
</dbReference>
<dbReference type="RefSeq" id="WP_086942775.1">
    <property type="nucleotide sequence ID" value="NZ_FONM01000018.1"/>
</dbReference>
<gene>
    <name evidence="5" type="ORF">TPAS_1640</name>
</gene>